<sequence>GSKLCAALKITIETFNDNAPGPGTTERQALREMKFALEGIEDYPAMLTQMHRHSLVRIDKLEIALRYCWRKARHYQKHSDLVLGLEMIEMRVAESGVID</sequence>
<name>A0A0F9Q6C9_9ZZZZ</name>
<dbReference type="AlphaFoldDB" id="A0A0F9Q6C9"/>
<comment type="caution">
    <text evidence="1">The sequence shown here is derived from an EMBL/GenBank/DDBJ whole genome shotgun (WGS) entry which is preliminary data.</text>
</comment>
<organism evidence="1">
    <name type="scientific">marine sediment metagenome</name>
    <dbReference type="NCBI Taxonomy" id="412755"/>
    <lineage>
        <taxon>unclassified sequences</taxon>
        <taxon>metagenomes</taxon>
        <taxon>ecological metagenomes</taxon>
    </lineage>
</organism>
<gene>
    <name evidence="1" type="ORF">LCGC14_1133060</name>
</gene>
<reference evidence="1" key="1">
    <citation type="journal article" date="2015" name="Nature">
        <title>Complex archaea that bridge the gap between prokaryotes and eukaryotes.</title>
        <authorList>
            <person name="Spang A."/>
            <person name="Saw J.H."/>
            <person name="Jorgensen S.L."/>
            <person name="Zaremba-Niedzwiedzka K."/>
            <person name="Martijn J."/>
            <person name="Lind A.E."/>
            <person name="van Eijk R."/>
            <person name="Schleper C."/>
            <person name="Guy L."/>
            <person name="Ettema T.J."/>
        </authorList>
    </citation>
    <scope>NUCLEOTIDE SEQUENCE</scope>
</reference>
<dbReference type="EMBL" id="LAZR01005320">
    <property type="protein sequence ID" value="KKN00923.1"/>
    <property type="molecule type" value="Genomic_DNA"/>
</dbReference>
<protein>
    <submittedName>
        <fullName evidence="1">Uncharacterized protein</fullName>
    </submittedName>
</protein>
<evidence type="ECO:0000313" key="1">
    <source>
        <dbReference type="EMBL" id="KKN00923.1"/>
    </source>
</evidence>
<feature type="non-terminal residue" evidence="1">
    <location>
        <position position="1"/>
    </location>
</feature>
<proteinExistence type="predicted"/>
<accession>A0A0F9Q6C9</accession>